<dbReference type="Proteomes" id="UP000053236">
    <property type="component" value="Unassembled WGS sequence"/>
</dbReference>
<feature type="compositionally biased region" description="Polar residues" evidence="1">
    <location>
        <begin position="13"/>
        <end position="23"/>
    </location>
</feature>
<evidence type="ECO:0000259" key="2">
    <source>
        <dbReference type="Pfam" id="PF21056"/>
    </source>
</evidence>
<dbReference type="VEuPathDB" id="FungiDB:PPTG_18825"/>
<evidence type="ECO:0000256" key="1">
    <source>
        <dbReference type="SAM" id="MobiDB-lite"/>
    </source>
</evidence>
<feature type="non-terminal residue" evidence="3">
    <location>
        <position position="159"/>
    </location>
</feature>
<feature type="region of interest" description="Disordered" evidence="1">
    <location>
        <begin position="1"/>
        <end position="26"/>
    </location>
</feature>
<protein>
    <recommendedName>
        <fullName evidence="2">ZSWIM1/3 RNaseH-like domain-containing protein</fullName>
    </recommendedName>
</protein>
<dbReference type="AlphaFoldDB" id="W2FKP2"/>
<dbReference type="PANTHER" id="PTHR31569">
    <property type="entry name" value="SWIM-TYPE DOMAIN-CONTAINING PROTEIN"/>
    <property type="match status" value="1"/>
</dbReference>
<dbReference type="PANTHER" id="PTHR31569:SF4">
    <property type="entry name" value="SWIM-TYPE DOMAIN-CONTAINING PROTEIN"/>
    <property type="match status" value="1"/>
</dbReference>
<sequence>MVRVTGFDGAHNHNVSKSTYKNHASNRRVEDPDVLAFVDELQAAGSKPKLIMQYLRKKTHVTLRDMHNMVTKLKEKRKGGATTEERLETVLQELCETRDNRTTVFGNDTKTTQTMTMQTRQMRRCFKAFPEVLLVDTTHNTNESRYKLFSFMVNDVYGH</sequence>
<evidence type="ECO:0000313" key="3">
    <source>
        <dbReference type="EMBL" id="ETK71347.1"/>
    </source>
</evidence>
<organism evidence="3">
    <name type="scientific">Phytophthora nicotianae</name>
    <name type="common">Potato buckeye rot agent</name>
    <name type="synonym">Phytophthora parasitica</name>
    <dbReference type="NCBI Taxonomy" id="4792"/>
    <lineage>
        <taxon>Eukaryota</taxon>
        <taxon>Sar</taxon>
        <taxon>Stramenopiles</taxon>
        <taxon>Oomycota</taxon>
        <taxon>Peronosporomycetes</taxon>
        <taxon>Peronosporales</taxon>
        <taxon>Peronosporaceae</taxon>
        <taxon>Phytophthora</taxon>
    </lineage>
</organism>
<dbReference type="Pfam" id="PF21056">
    <property type="entry name" value="ZSWIM1-3_RNaseH-like"/>
    <property type="match status" value="1"/>
</dbReference>
<reference evidence="3" key="1">
    <citation type="submission" date="2013-11" db="EMBL/GenBank/DDBJ databases">
        <title>The Genome Sequence of Phytophthora parasitica CJ02B3.</title>
        <authorList>
            <consortium name="The Broad Institute Genomics Platform"/>
            <person name="Russ C."/>
            <person name="Tyler B."/>
            <person name="Panabieres F."/>
            <person name="Shan W."/>
            <person name="Tripathy S."/>
            <person name="Grunwald N."/>
            <person name="Machado M."/>
            <person name="Johnson C.S."/>
            <person name="Arredondo F."/>
            <person name="Hong C."/>
            <person name="Coffey M."/>
            <person name="Young S.K."/>
            <person name="Zeng Q."/>
            <person name="Gargeya S."/>
            <person name="Fitzgerald M."/>
            <person name="Abouelleil A."/>
            <person name="Alvarado L."/>
            <person name="Chapman S.B."/>
            <person name="Gainer-Dewar J."/>
            <person name="Goldberg J."/>
            <person name="Griggs A."/>
            <person name="Gujja S."/>
            <person name="Hansen M."/>
            <person name="Howarth C."/>
            <person name="Imamovic A."/>
            <person name="Ireland A."/>
            <person name="Larimer J."/>
            <person name="McCowan C."/>
            <person name="Murphy C."/>
            <person name="Pearson M."/>
            <person name="Poon T.W."/>
            <person name="Priest M."/>
            <person name="Roberts A."/>
            <person name="Saif S."/>
            <person name="Shea T."/>
            <person name="Sykes S."/>
            <person name="Wortman J."/>
            <person name="Nusbaum C."/>
            <person name="Birren B."/>
        </authorList>
    </citation>
    <scope>NUCLEOTIDE SEQUENCE [LARGE SCALE GENOMIC DNA]</scope>
    <source>
        <strain evidence="3">CJ02B3</strain>
    </source>
</reference>
<dbReference type="InterPro" id="IPR052579">
    <property type="entry name" value="Zinc_finger_SWIM"/>
</dbReference>
<gene>
    <name evidence="3" type="ORF">L915_21398</name>
</gene>
<proteinExistence type="predicted"/>
<dbReference type="EMBL" id="KI689848">
    <property type="protein sequence ID" value="ETK71347.1"/>
    <property type="molecule type" value="Genomic_DNA"/>
</dbReference>
<feature type="domain" description="ZSWIM1/3 RNaseH-like" evidence="2">
    <location>
        <begin position="93"/>
        <end position="159"/>
    </location>
</feature>
<dbReference type="InterPro" id="IPR048324">
    <property type="entry name" value="ZSWIM1-3_RNaseH-like"/>
</dbReference>
<name>W2FKP2_PHYNI</name>
<accession>W2FKP2</accession>